<dbReference type="PANTHER" id="PTHR38781">
    <property type="entry name" value="ANTITOXIN DINJ-RELATED"/>
    <property type="match status" value="1"/>
</dbReference>
<organism evidence="3 4">
    <name type="scientific">Candidatus Faecalibacterium intestinigallinarum</name>
    <dbReference type="NCBI Taxonomy" id="2838581"/>
    <lineage>
        <taxon>Bacteria</taxon>
        <taxon>Bacillati</taxon>
        <taxon>Bacillota</taxon>
        <taxon>Clostridia</taxon>
        <taxon>Eubacteriales</taxon>
        <taxon>Oscillospiraceae</taxon>
        <taxon>Faecalibacterium</taxon>
    </lineage>
</organism>
<dbReference type="InterPro" id="IPR007337">
    <property type="entry name" value="RelB/DinJ"/>
</dbReference>
<evidence type="ECO:0000313" key="3">
    <source>
        <dbReference type="EMBL" id="HIW08028.1"/>
    </source>
</evidence>
<dbReference type="EMBL" id="DXHQ01000017">
    <property type="protein sequence ID" value="HIW08028.1"/>
    <property type="molecule type" value="Genomic_DNA"/>
</dbReference>
<dbReference type="Proteomes" id="UP000823933">
    <property type="component" value="Unassembled WGS sequence"/>
</dbReference>
<accession>A0A9D1TV80</accession>
<evidence type="ECO:0000313" key="4">
    <source>
        <dbReference type="Proteomes" id="UP000823933"/>
    </source>
</evidence>
<dbReference type="InterPro" id="IPR013321">
    <property type="entry name" value="Arc_rbn_hlx_hlx"/>
</dbReference>
<dbReference type="NCBIfam" id="TIGR02384">
    <property type="entry name" value="RelB_DinJ"/>
    <property type="match status" value="1"/>
</dbReference>
<gene>
    <name evidence="3" type="ORF">H9890_01340</name>
</gene>
<evidence type="ECO:0000256" key="2">
    <source>
        <dbReference type="ARBA" id="ARBA00022649"/>
    </source>
</evidence>
<dbReference type="GO" id="GO:0006351">
    <property type="term" value="P:DNA-templated transcription"/>
    <property type="evidence" value="ECO:0007669"/>
    <property type="project" value="TreeGrafter"/>
</dbReference>
<keyword evidence="2" id="KW-1277">Toxin-antitoxin system</keyword>
<sequence>MSTINMSIRVDPELKAQAEYVLNQLGMTMNGTINMFLQQIVRDKAVPLNLSLNAEQSLYADLLFAQSDRAKGFIGRSAQDALADMDSIIAAAESQADQ</sequence>
<reference evidence="3" key="1">
    <citation type="journal article" date="2021" name="PeerJ">
        <title>Extensive microbial diversity within the chicken gut microbiome revealed by metagenomics and culture.</title>
        <authorList>
            <person name="Gilroy R."/>
            <person name="Ravi A."/>
            <person name="Getino M."/>
            <person name="Pursley I."/>
            <person name="Horton D.L."/>
            <person name="Alikhan N.F."/>
            <person name="Baker D."/>
            <person name="Gharbi K."/>
            <person name="Hall N."/>
            <person name="Watson M."/>
            <person name="Adriaenssens E.M."/>
            <person name="Foster-Nyarko E."/>
            <person name="Jarju S."/>
            <person name="Secka A."/>
            <person name="Antonio M."/>
            <person name="Oren A."/>
            <person name="Chaudhuri R.R."/>
            <person name="La Ragione R."/>
            <person name="Hildebrand F."/>
            <person name="Pallen M.J."/>
        </authorList>
    </citation>
    <scope>NUCLEOTIDE SEQUENCE</scope>
    <source>
        <strain evidence="3">ChiHcolR34-3080</strain>
    </source>
</reference>
<protein>
    <submittedName>
        <fullName evidence="3">Type II toxin-antitoxin system RelB/DinJ family antitoxin</fullName>
    </submittedName>
</protein>
<reference evidence="3" key="2">
    <citation type="submission" date="2021-04" db="EMBL/GenBank/DDBJ databases">
        <authorList>
            <person name="Gilroy R."/>
        </authorList>
    </citation>
    <scope>NUCLEOTIDE SEQUENCE</scope>
    <source>
        <strain evidence="3">ChiHcolR34-3080</strain>
    </source>
</reference>
<evidence type="ECO:0000256" key="1">
    <source>
        <dbReference type="ARBA" id="ARBA00010562"/>
    </source>
</evidence>
<dbReference type="AlphaFoldDB" id="A0A9D1TV80"/>
<proteinExistence type="inferred from homology"/>
<dbReference type="Pfam" id="PF04221">
    <property type="entry name" value="RelB"/>
    <property type="match status" value="1"/>
</dbReference>
<dbReference type="GO" id="GO:0006355">
    <property type="term" value="P:regulation of DNA-templated transcription"/>
    <property type="evidence" value="ECO:0007669"/>
    <property type="project" value="InterPro"/>
</dbReference>
<comment type="caution">
    <text evidence="3">The sequence shown here is derived from an EMBL/GenBank/DDBJ whole genome shotgun (WGS) entry which is preliminary data.</text>
</comment>
<dbReference type="Gene3D" id="1.10.1220.10">
    <property type="entry name" value="Met repressor-like"/>
    <property type="match status" value="1"/>
</dbReference>
<name>A0A9D1TV80_9FIRM</name>
<dbReference type="PANTHER" id="PTHR38781:SF1">
    <property type="entry name" value="ANTITOXIN DINJ-RELATED"/>
    <property type="match status" value="1"/>
</dbReference>
<comment type="similarity">
    <text evidence="1">Belongs to the RelB/DinJ antitoxin family.</text>
</comment>